<dbReference type="InterPro" id="IPR051311">
    <property type="entry name" value="DedA_domain"/>
</dbReference>
<dbReference type="Pfam" id="PF09335">
    <property type="entry name" value="VTT_dom"/>
    <property type="match status" value="1"/>
</dbReference>
<feature type="compositionally biased region" description="Basic and acidic residues" evidence="7">
    <location>
        <begin position="1"/>
        <end position="13"/>
    </location>
</feature>
<keyword evidence="11" id="KW-1185">Reference proteome</keyword>
<evidence type="ECO:0000256" key="3">
    <source>
        <dbReference type="ARBA" id="ARBA00022475"/>
    </source>
</evidence>
<evidence type="ECO:0000256" key="1">
    <source>
        <dbReference type="ARBA" id="ARBA00004651"/>
    </source>
</evidence>
<name>A0ABZ3FPT1_9ACTN</name>
<protein>
    <submittedName>
        <fullName evidence="10">DedA family protein</fullName>
    </submittedName>
</protein>
<feature type="transmembrane region" description="Helical" evidence="8">
    <location>
        <begin position="52"/>
        <end position="73"/>
    </location>
</feature>
<dbReference type="InterPro" id="IPR032816">
    <property type="entry name" value="VTT_dom"/>
</dbReference>
<evidence type="ECO:0000256" key="4">
    <source>
        <dbReference type="ARBA" id="ARBA00022692"/>
    </source>
</evidence>
<evidence type="ECO:0000256" key="8">
    <source>
        <dbReference type="SAM" id="Phobius"/>
    </source>
</evidence>
<feature type="domain" description="VTT" evidence="9">
    <location>
        <begin position="98"/>
        <end position="213"/>
    </location>
</feature>
<comment type="subcellular location">
    <subcellularLocation>
        <location evidence="1">Cell membrane</location>
        <topology evidence="1">Multi-pass membrane protein</topology>
    </subcellularLocation>
</comment>
<proteinExistence type="inferred from homology"/>
<evidence type="ECO:0000259" key="9">
    <source>
        <dbReference type="Pfam" id="PF09335"/>
    </source>
</evidence>
<feature type="transmembrane region" description="Helical" evidence="8">
    <location>
        <begin position="160"/>
        <end position="181"/>
    </location>
</feature>
<feature type="transmembrane region" description="Helical" evidence="8">
    <location>
        <begin position="193"/>
        <end position="211"/>
    </location>
</feature>
<dbReference type="Proteomes" id="UP001442841">
    <property type="component" value="Chromosome"/>
</dbReference>
<keyword evidence="5 8" id="KW-1133">Transmembrane helix</keyword>
<reference evidence="10 11" key="1">
    <citation type="submission" date="2024-04" db="EMBL/GenBank/DDBJ databases">
        <title>Isolation of an actinomycete strain from pig manure.</title>
        <authorList>
            <person name="Gong T."/>
            <person name="Yu Z."/>
            <person name="An M."/>
            <person name="Wei C."/>
            <person name="Yang W."/>
            <person name="Liu L."/>
        </authorList>
    </citation>
    <scope>NUCLEOTIDE SEQUENCE [LARGE SCALE GENOMIC DNA]</scope>
    <source>
        <strain evidence="10 11">ZF39</strain>
    </source>
</reference>
<sequence length="258" mass="29268">MTDERREPDHGEPETLPDSTRVPDPETPDAEPEWWQDPRMPWGHKPTRADMACFWVLTLLGLYSLALLPFRAALLTKPFLAAVLTGSRTGVVMIGALAAVGQAPIWPFWVAVATLSVMKFDLVYFWAGRRWGRGVFEMIAGKSPRARRNAERAERLALKYSIPALFITYLPIPLPAAVIYATLGAARMSWKKFIAFDLLFAAIMQSLYFYLGYRIGAPAVEVVAEYGKYLWYLSIVIIIGMIVTWWWNSQKKKRADHS</sequence>
<dbReference type="EMBL" id="CP154795">
    <property type="protein sequence ID" value="XAN06769.1"/>
    <property type="molecule type" value="Genomic_DNA"/>
</dbReference>
<keyword evidence="4 8" id="KW-0812">Transmembrane</keyword>
<evidence type="ECO:0000256" key="6">
    <source>
        <dbReference type="ARBA" id="ARBA00023136"/>
    </source>
</evidence>
<accession>A0ABZ3FPT1</accession>
<evidence type="ECO:0000256" key="2">
    <source>
        <dbReference type="ARBA" id="ARBA00010792"/>
    </source>
</evidence>
<feature type="region of interest" description="Disordered" evidence="7">
    <location>
        <begin position="1"/>
        <end position="39"/>
    </location>
</feature>
<dbReference type="PANTHER" id="PTHR42709">
    <property type="entry name" value="ALKALINE PHOSPHATASE LIKE PROTEIN"/>
    <property type="match status" value="1"/>
</dbReference>
<keyword evidence="6 8" id="KW-0472">Membrane</keyword>
<keyword evidence="3" id="KW-1003">Cell membrane</keyword>
<dbReference type="PANTHER" id="PTHR42709:SF6">
    <property type="entry name" value="UNDECAPRENYL PHOSPHATE TRANSPORTER A"/>
    <property type="match status" value="1"/>
</dbReference>
<evidence type="ECO:0000313" key="11">
    <source>
        <dbReference type="Proteomes" id="UP001442841"/>
    </source>
</evidence>
<feature type="transmembrane region" description="Helical" evidence="8">
    <location>
        <begin position="79"/>
        <end position="101"/>
    </location>
</feature>
<comment type="similarity">
    <text evidence="2">Belongs to the DedA family.</text>
</comment>
<feature type="transmembrane region" description="Helical" evidence="8">
    <location>
        <begin position="231"/>
        <end position="248"/>
    </location>
</feature>
<evidence type="ECO:0000256" key="7">
    <source>
        <dbReference type="SAM" id="MobiDB-lite"/>
    </source>
</evidence>
<organism evidence="10 11">
    <name type="scientific">Ammonicoccus fulvus</name>
    <dbReference type="NCBI Taxonomy" id="3138240"/>
    <lineage>
        <taxon>Bacteria</taxon>
        <taxon>Bacillati</taxon>
        <taxon>Actinomycetota</taxon>
        <taxon>Actinomycetes</taxon>
        <taxon>Propionibacteriales</taxon>
        <taxon>Propionibacteriaceae</taxon>
        <taxon>Ammonicoccus</taxon>
    </lineage>
</organism>
<dbReference type="RefSeq" id="WP_425308198.1">
    <property type="nucleotide sequence ID" value="NZ_CP154795.1"/>
</dbReference>
<gene>
    <name evidence="10" type="ORF">AADG42_05410</name>
</gene>
<evidence type="ECO:0000256" key="5">
    <source>
        <dbReference type="ARBA" id="ARBA00022989"/>
    </source>
</evidence>
<evidence type="ECO:0000313" key="10">
    <source>
        <dbReference type="EMBL" id="XAN06769.1"/>
    </source>
</evidence>